<dbReference type="NCBIfam" id="TIGR00762">
    <property type="entry name" value="DegV"/>
    <property type="match status" value="1"/>
</dbReference>
<dbReference type="OrthoDB" id="2138472at2"/>
<organism evidence="2 3">
    <name type="scientific">Anaerosphaera multitolerans</name>
    <dbReference type="NCBI Taxonomy" id="2487351"/>
    <lineage>
        <taxon>Bacteria</taxon>
        <taxon>Bacillati</taxon>
        <taxon>Bacillota</taxon>
        <taxon>Tissierellia</taxon>
        <taxon>Tissierellales</taxon>
        <taxon>Peptoniphilaceae</taxon>
        <taxon>Anaerosphaera</taxon>
    </lineage>
</organism>
<dbReference type="PROSITE" id="PS51482">
    <property type="entry name" value="DEGV"/>
    <property type="match status" value="1"/>
</dbReference>
<accession>A0A437S4F2</accession>
<keyword evidence="3" id="KW-1185">Reference proteome</keyword>
<dbReference type="Gene3D" id="3.30.1180.10">
    <property type="match status" value="1"/>
</dbReference>
<evidence type="ECO:0000313" key="3">
    <source>
        <dbReference type="Proteomes" id="UP000288812"/>
    </source>
</evidence>
<comment type="caution">
    <text evidence="2">The sequence shown here is derived from an EMBL/GenBank/DDBJ whole genome shotgun (WGS) entry which is preliminary data.</text>
</comment>
<dbReference type="InterPro" id="IPR050270">
    <property type="entry name" value="DegV_domain_contain"/>
</dbReference>
<dbReference type="Gene3D" id="3.40.50.10440">
    <property type="entry name" value="Dihydroxyacetone kinase, domain 1"/>
    <property type="match status" value="1"/>
</dbReference>
<dbReference type="PANTHER" id="PTHR33434:SF2">
    <property type="entry name" value="FATTY ACID-BINDING PROTEIN TM_1468"/>
    <property type="match status" value="1"/>
</dbReference>
<dbReference type="EMBL" id="RLIH01000020">
    <property type="protein sequence ID" value="RVU53912.1"/>
    <property type="molecule type" value="Genomic_DNA"/>
</dbReference>
<dbReference type="AlphaFoldDB" id="A0A437S4F2"/>
<dbReference type="InterPro" id="IPR003797">
    <property type="entry name" value="DegV"/>
</dbReference>
<dbReference type="Pfam" id="PF02645">
    <property type="entry name" value="DegV"/>
    <property type="match status" value="1"/>
</dbReference>
<gene>
    <name evidence="2" type="ORF">EF514_10070</name>
</gene>
<protein>
    <submittedName>
        <fullName evidence="2">DegV family protein</fullName>
    </submittedName>
</protein>
<dbReference type="SUPFAM" id="SSF82549">
    <property type="entry name" value="DAK1/DegV-like"/>
    <property type="match status" value="1"/>
</dbReference>
<evidence type="ECO:0000256" key="1">
    <source>
        <dbReference type="ARBA" id="ARBA00023121"/>
    </source>
</evidence>
<dbReference type="Proteomes" id="UP000288812">
    <property type="component" value="Unassembled WGS sequence"/>
</dbReference>
<evidence type="ECO:0000313" key="2">
    <source>
        <dbReference type="EMBL" id="RVU53912.1"/>
    </source>
</evidence>
<dbReference type="RefSeq" id="WP_127725318.1">
    <property type="nucleotide sequence ID" value="NZ_RLIH01000020.1"/>
</dbReference>
<proteinExistence type="predicted"/>
<dbReference type="InterPro" id="IPR043168">
    <property type="entry name" value="DegV_C"/>
</dbReference>
<keyword evidence="1" id="KW-0446">Lipid-binding</keyword>
<dbReference type="Gene3D" id="2.20.28.50">
    <property type="entry name" value="degv family protein"/>
    <property type="match status" value="1"/>
</dbReference>
<sequence length="280" mass="31454">MDYRLIVDTACDLTKEMEEDYKILSVPFKIDIDEREYVDDENLDIDGFLNAMKNSPNPIRTSCPAPFDYLEKMKECEEEIILILTISSKLSGSYNSAIVARDEYLEECPNSKVFVLDSKSAAAGETLVALEILSVMSEEGTVEEKIEKIEKYIDNNHTFFILESLDNLIKNGRIKKTAGLIANVLNIRPIMVAEDGEISLYEMNRGFKKSLTKLATAIGKFGDDFSNRTLVISHVDAIEKAKDFEKRVKELYNFGKILILQSRGLSSGYADNGGIVIGFN</sequence>
<reference evidence="2 3" key="1">
    <citation type="submission" date="2018-11" db="EMBL/GenBank/DDBJ databases">
        <title>Genome sequencing and assembly of Anaerosphaera sp. nov., GS7-6-2.</title>
        <authorList>
            <person name="Rettenmaier R."/>
            <person name="Liebl W."/>
            <person name="Zverlov V."/>
        </authorList>
    </citation>
    <scope>NUCLEOTIDE SEQUENCE [LARGE SCALE GENOMIC DNA]</scope>
    <source>
        <strain evidence="2 3">GS7-6-2</strain>
    </source>
</reference>
<name>A0A437S4F2_9FIRM</name>
<dbReference type="GO" id="GO:0008289">
    <property type="term" value="F:lipid binding"/>
    <property type="evidence" value="ECO:0007669"/>
    <property type="project" value="UniProtKB-KW"/>
</dbReference>
<dbReference type="PANTHER" id="PTHR33434">
    <property type="entry name" value="DEGV DOMAIN-CONTAINING PROTEIN DR_1986-RELATED"/>
    <property type="match status" value="1"/>
</dbReference>